<evidence type="ECO:0000313" key="3">
    <source>
        <dbReference type="Proteomes" id="UP000294200"/>
    </source>
</evidence>
<name>A0A4R0XCH1_9BURK</name>
<sequence>MSDLQQFSKLAIALRPWRQQVVYIGGWAFRLYRYEPRAAAPGFDPIFTQDADVAYEVRAPLAKVGNIGTALHEAGFQEVVNLAGDFRPHARRYTLGDEAKGFYAEFLTPLPPGDSGKERVAPGKKEFRPKVTEESAGVVAQRLRHLEVLLHDPWVVTIPEEESGVGEAIVDLRVPNPVSFVVQKLLIRDIRSRNKRPQDVLYIHDALLIFGDAIDDELVPVWKALESTLSETQRRSVRAGVSELFSRENDIIREAVSIASRSDLNPSIMLRRCQEGFEDLLGDAF</sequence>
<reference evidence="2 3" key="1">
    <citation type="submission" date="2017-02" db="EMBL/GenBank/DDBJ databases">
        <title>Paraburkholderia sophoroidis sp. nov. and Paraburkholderia steynii sp. nov. rhizobial symbionts of the fynbos legume Hypocalyptus sophoroides.</title>
        <authorList>
            <person name="Steenkamp E.T."/>
            <person name="Beukes C.W."/>
            <person name="Van Zyl E."/>
            <person name="Avontuur J."/>
            <person name="Chan W.Y."/>
            <person name="Hassen A."/>
            <person name="Palmer M."/>
            <person name="Mthombeni L."/>
            <person name="Phalane F."/>
            <person name="Sereme K."/>
            <person name="Venter S.N."/>
        </authorList>
    </citation>
    <scope>NUCLEOTIDE SEQUENCE [LARGE SCALE GENOMIC DNA]</scope>
    <source>
        <strain evidence="2 3">HC1.1ba</strain>
    </source>
</reference>
<organism evidence="2 3">
    <name type="scientific">Paraburkholderia steynii</name>
    <dbReference type="NCBI Taxonomy" id="1245441"/>
    <lineage>
        <taxon>Bacteria</taxon>
        <taxon>Pseudomonadati</taxon>
        <taxon>Pseudomonadota</taxon>
        <taxon>Betaproteobacteria</taxon>
        <taxon>Burkholderiales</taxon>
        <taxon>Burkholderiaceae</taxon>
        <taxon>Paraburkholderia</taxon>
    </lineage>
</organism>
<dbReference type="Proteomes" id="UP000294200">
    <property type="component" value="Unassembled WGS sequence"/>
</dbReference>
<dbReference type="EMBL" id="MWML01000365">
    <property type="protein sequence ID" value="TCG03631.1"/>
    <property type="molecule type" value="Genomic_DNA"/>
</dbReference>
<keyword evidence="3" id="KW-1185">Reference proteome</keyword>
<evidence type="ECO:0000313" key="2">
    <source>
        <dbReference type="EMBL" id="TCG03631.1"/>
    </source>
</evidence>
<proteinExistence type="predicted"/>
<protein>
    <recommendedName>
        <fullName evidence="1">Nucleotidyltransferase-like domain-containing protein</fullName>
    </recommendedName>
</protein>
<dbReference type="Pfam" id="PF12281">
    <property type="entry name" value="NTP_transf_8"/>
    <property type="match status" value="1"/>
</dbReference>
<feature type="domain" description="Nucleotidyltransferase-like" evidence="1">
    <location>
        <begin position="16"/>
        <end position="204"/>
    </location>
</feature>
<comment type="caution">
    <text evidence="2">The sequence shown here is derived from an EMBL/GenBank/DDBJ whole genome shotgun (WGS) entry which is preliminary data.</text>
</comment>
<gene>
    <name evidence="2" type="ORF">BZM27_46930</name>
</gene>
<evidence type="ECO:0000259" key="1">
    <source>
        <dbReference type="Pfam" id="PF12281"/>
    </source>
</evidence>
<dbReference type="InterPro" id="IPR058575">
    <property type="entry name" value="NTP_transf_8_dom"/>
</dbReference>
<dbReference type="AlphaFoldDB" id="A0A4R0XCH1"/>
<accession>A0A4R0XCH1</accession>